<dbReference type="Proteomes" id="UP001341840">
    <property type="component" value="Unassembled WGS sequence"/>
</dbReference>
<reference evidence="1 2" key="1">
    <citation type="journal article" date="2023" name="Plants (Basel)">
        <title>Bridging the Gap: Combining Genomics and Transcriptomics Approaches to Understand Stylosanthes scabra, an Orphan Legume from the Brazilian Caatinga.</title>
        <authorList>
            <person name="Ferreira-Neto J.R.C."/>
            <person name="da Silva M.D."/>
            <person name="Binneck E."/>
            <person name="de Melo N.F."/>
            <person name="da Silva R.H."/>
            <person name="de Melo A.L.T.M."/>
            <person name="Pandolfi V."/>
            <person name="Bustamante F.O."/>
            <person name="Brasileiro-Vidal A.C."/>
            <person name="Benko-Iseppon A.M."/>
        </authorList>
    </citation>
    <scope>NUCLEOTIDE SEQUENCE [LARGE SCALE GENOMIC DNA]</scope>
    <source>
        <tissue evidence="1">Leaves</tissue>
    </source>
</reference>
<evidence type="ECO:0000313" key="2">
    <source>
        <dbReference type="Proteomes" id="UP001341840"/>
    </source>
</evidence>
<accession>A0ABU6RPQ4</accession>
<proteinExistence type="predicted"/>
<gene>
    <name evidence="1" type="ORF">PIB30_075072</name>
</gene>
<dbReference type="EMBL" id="JASCZI010031156">
    <property type="protein sequence ID" value="MED6126101.1"/>
    <property type="molecule type" value="Genomic_DNA"/>
</dbReference>
<protein>
    <submittedName>
        <fullName evidence="1">Uncharacterized protein</fullName>
    </submittedName>
</protein>
<name>A0ABU6RPQ4_9FABA</name>
<keyword evidence="2" id="KW-1185">Reference proteome</keyword>
<organism evidence="1 2">
    <name type="scientific">Stylosanthes scabra</name>
    <dbReference type="NCBI Taxonomy" id="79078"/>
    <lineage>
        <taxon>Eukaryota</taxon>
        <taxon>Viridiplantae</taxon>
        <taxon>Streptophyta</taxon>
        <taxon>Embryophyta</taxon>
        <taxon>Tracheophyta</taxon>
        <taxon>Spermatophyta</taxon>
        <taxon>Magnoliopsida</taxon>
        <taxon>eudicotyledons</taxon>
        <taxon>Gunneridae</taxon>
        <taxon>Pentapetalae</taxon>
        <taxon>rosids</taxon>
        <taxon>fabids</taxon>
        <taxon>Fabales</taxon>
        <taxon>Fabaceae</taxon>
        <taxon>Papilionoideae</taxon>
        <taxon>50 kb inversion clade</taxon>
        <taxon>dalbergioids sensu lato</taxon>
        <taxon>Dalbergieae</taxon>
        <taxon>Pterocarpus clade</taxon>
        <taxon>Stylosanthes</taxon>
    </lineage>
</organism>
<evidence type="ECO:0000313" key="1">
    <source>
        <dbReference type="EMBL" id="MED6126101.1"/>
    </source>
</evidence>
<sequence>MPQTRKVGLPGKPQALGKVTLGSLVDYIGVESRSRAGLVGEENRRSVTRVLRVPRVRLLPRMPPSPWKGRFEVMQWALLERTLYRHLGFCKFIMARLFLGMLQAFERLFGDSSR</sequence>
<comment type="caution">
    <text evidence="1">The sequence shown here is derived from an EMBL/GenBank/DDBJ whole genome shotgun (WGS) entry which is preliminary data.</text>
</comment>